<evidence type="ECO:0000256" key="4">
    <source>
        <dbReference type="ARBA" id="ARBA00022448"/>
    </source>
</evidence>
<dbReference type="InterPro" id="IPR003439">
    <property type="entry name" value="ABC_transporter-like_ATP-bd"/>
</dbReference>
<comment type="subcellular location">
    <subcellularLocation>
        <location evidence="2">Cell membrane</location>
        <topology evidence="2">Peripheral membrane protein</topology>
    </subcellularLocation>
    <subcellularLocation>
        <location evidence="1">Membrane</location>
        <topology evidence="1">Multi-pass membrane protein</topology>
    </subcellularLocation>
</comment>
<keyword evidence="10 13" id="KW-1133">Transmembrane helix</keyword>
<dbReference type="PANTHER" id="PTHR43553">
    <property type="entry name" value="HEAVY METAL TRANSPORTER"/>
    <property type="match status" value="1"/>
</dbReference>
<keyword evidence="16" id="KW-1185">Reference proteome</keyword>
<feature type="transmembrane region" description="Helical" evidence="13">
    <location>
        <begin position="552"/>
        <end position="569"/>
    </location>
</feature>
<dbReference type="Pfam" id="PF00005">
    <property type="entry name" value="ABC_tran"/>
    <property type="match status" value="1"/>
</dbReference>
<keyword evidence="6 13" id="KW-0812">Transmembrane</keyword>
<dbReference type="PROSITE" id="PS00211">
    <property type="entry name" value="ABC_TRANSPORTER_1"/>
    <property type="match status" value="1"/>
</dbReference>
<keyword evidence="11 13" id="KW-0472">Membrane</keyword>
<evidence type="ECO:0000256" key="12">
    <source>
        <dbReference type="SAM" id="MobiDB-lite"/>
    </source>
</evidence>
<evidence type="ECO:0000256" key="2">
    <source>
        <dbReference type="ARBA" id="ARBA00004202"/>
    </source>
</evidence>
<evidence type="ECO:0000313" key="15">
    <source>
        <dbReference type="EMBL" id="ANS76439.1"/>
    </source>
</evidence>
<dbReference type="GO" id="GO:0016887">
    <property type="term" value="F:ATP hydrolysis activity"/>
    <property type="evidence" value="ECO:0007669"/>
    <property type="project" value="InterPro"/>
</dbReference>
<reference evidence="15 16" key="1">
    <citation type="submission" date="2016-01" db="EMBL/GenBank/DDBJ databases">
        <title>Complete Genome Sequence of Paenibacillus yonginensis DCY84, a novel Plant Growth-Promoting Bacteria with Elicitation of Induced Systemic Resistance.</title>
        <authorList>
            <person name="Kim Y.J."/>
            <person name="Yang D.C."/>
            <person name="Sukweenadhi J."/>
        </authorList>
    </citation>
    <scope>NUCLEOTIDE SEQUENCE [LARGE SCALE GENOMIC DNA]</scope>
    <source>
        <strain evidence="15 16">DCY84</strain>
    </source>
</reference>
<dbReference type="CDD" id="cd03225">
    <property type="entry name" value="ABC_cobalt_CbiO_domain1"/>
    <property type="match status" value="1"/>
</dbReference>
<dbReference type="InterPro" id="IPR017871">
    <property type="entry name" value="ABC_transporter-like_CS"/>
</dbReference>
<evidence type="ECO:0000256" key="11">
    <source>
        <dbReference type="ARBA" id="ARBA00023136"/>
    </source>
</evidence>
<dbReference type="RefSeq" id="WP_068699097.1">
    <property type="nucleotide sequence ID" value="NZ_CP014167.1"/>
</dbReference>
<evidence type="ECO:0000256" key="13">
    <source>
        <dbReference type="SAM" id="Phobius"/>
    </source>
</evidence>
<protein>
    <recommendedName>
        <fullName evidence="14">ABC transporter domain-containing protein</fullName>
    </recommendedName>
</protein>
<dbReference type="GO" id="GO:0042626">
    <property type="term" value="F:ATPase-coupled transmembrane transporter activity"/>
    <property type="evidence" value="ECO:0007669"/>
    <property type="project" value="TreeGrafter"/>
</dbReference>
<dbReference type="Pfam" id="PF02361">
    <property type="entry name" value="CbiQ"/>
    <property type="match status" value="1"/>
</dbReference>
<dbReference type="PROSITE" id="PS50893">
    <property type="entry name" value="ABC_TRANSPORTER_2"/>
    <property type="match status" value="1"/>
</dbReference>
<dbReference type="InterPro" id="IPR015856">
    <property type="entry name" value="ABC_transpr_CbiO/EcfA_su"/>
</dbReference>
<dbReference type="STRING" id="1462996.AWM70_19225"/>
<evidence type="ECO:0000256" key="9">
    <source>
        <dbReference type="ARBA" id="ARBA00022967"/>
    </source>
</evidence>
<accession>A0A1B1N4T9</accession>
<dbReference type="InterPro" id="IPR003339">
    <property type="entry name" value="ABC/ECF_trnsptr_transmembrane"/>
</dbReference>
<proteinExistence type="inferred from homology"/>
<keyword evidence="8" id="KW-0067">ATP-binding</keyword>
<evidence type="ECO:0000256" key="6">
    <source>
        <dbReference type="ARBA" id="ARBA00022692"/>
    </source>
</evidence>
<evidence type="ECO:0000256" key="8">
    <source>
        <dbReference type="ARBA" id="ARBA00022840"/>
    </source>
</evidence>
<sequence length="572" mass="63457">MPITIKDVTVYADRQRSHALLRDVDCVFPDDRSLTLIIGKSGSGKTTLLRTMAGLMTVGSGNVYYDELPLWINRRLNRSALLRSAVAFQFPEHQLFARTVQGEFDYSLRPYRLRKPDKERRIFAALEGQRLPAAFLSRAPFSLSGGQKRRVALASVMAAEAPWLLLDEPSAGLDAKSVLRLKEELVQWKERAGIVLVTHEIDTFLSIADRVLVLDQGQLIADLKPEELAANPHVLMEPGIGWTSHMELAQSLIEAGLPVPKDAVTPEQVAHLIERKLKGESPGTGQPKQQKLSAPALAPHKPASQDQPEIGNSSAPRKSGLYSMDARLKWLVYMLISAGIILQSRWFGTGIALFVAAFCMYFLMPEDRRKLLRMCKPLLWLMAAAILIAGIQLHGGQGDGGRSGIGFSFASAGDTFRRLLLFFEITIIALIFTLSTSTSAMKQGLAISLRPLKRLRIPVDMLALSASLVLRFIPLIMEEADRFSTIARARGKRTNRQGSMAMRDIPAFVIPLLVALFQAVEEWILAMEIKGAALLELQQPVSLTRNKRWEKLAVLIGMSCFAMLYLIRIKGL</sequence>
<feature type="transmembrane region" description="Helical" evidence="13">
    <location>
        <begin position="346"/>
        <end position="365"/>
    </location>
</feature>
<feature type="compositionally biased region" description="Polar residues" evidence="12">
    <location>
        <begin position="304"/>
        <end position="316"/>
    </location>
</feature>
<dbReference type="GO" id="GO:0005886">
    <property type="term" value="C:plasma membrane"/>
    <property type="evidence" value="ECO:0007669"/>
    <property type="project" value="UniProtKB-SubCell"/>
</dbReference>
<dbReference type="EMBL" id="CP014167">
    <property type="protein sequence ID" value="ANS76439.1"/>
    <property type="molecule type" value="Genomic_DNA"/>
</dbReference>
<dbReference type="InterPro" id="IPR050095">
    <property type="entry name" value="ECF_ABC_transporter_ATP-bd"/>
</dbReference>
<dbReference type="Gene3D" id="3.40.50.300">
    <property type="entry name" value="P-loop containing nucleotide triphosphate hydrolases"/>
    <property type="match status" value="1"/>
</dbReference>
<keyword evidence="9" id="KW-1278">Translocase</keyword>
<feature type="transmembrane region" description="Helical" evidence="13">
    <location>
        <begin position="377"/>
        <end position="395"/>
    </location>
</feature>
<keyword evidence="7" id="KW-0547">Nucleotide-binding</keyword>
<dbReference type="InterPro" id="IPR003593">
    <property type="entry name" value="AAA+_ATPase"/>
</dbReference>
<evidence type="ECO:0000256" key="10">
    <source>
        <dbReference type="ARBA" id="ARBA00022989"/>
    </source>
</evidence>
<feature type="domain" description="ABC transporter" evidence="14">
    <location>
        <begin position="3"/>
        <end position="241"/>
    </location>
</feature>
<keyword evidence="5" id="KW-1003">Cell membrane</keyword>
<dbReference type="Proteomes" id="UP000092573">
    <property type="component" value="Chromosome"/>
</dbReference>
<comment type="similarity">
    <text evidence="3">Belongs to the ABC transporter superfamily.</text>
</comment>
<evidence type="ECO:0000256" key="5">
    <source>
        <dbReference type="ARBA" id="ARBA00022475"/>
    </source>
</evidence>
<dbReference type="InterPro" id="IPR027417">
    <property type="entry name" value="P-loop_NTPase"/>
</dbReference>
<gene>
    <name evidence="15" type="ORF">AWM70_19225</name>
</gene>
<dbReference type="PANTHER" id="PTHR43553:SF1">
    <property type="entry name" value="ABC TRANSPORTER I FAMILY MEMBER 11, CHLOROPLASTIC"/>
    <property type="match status" value="1"/>
</dbReference>
<dbReference type="OrthoDB" id="2035889at2"/>
<organism evidence="15 16">
    <name type="scientific">Paenibacillus yonginensis</name>
    <dbReference type="NCBI Taxonomy" id="1462996"/>
    <lineage>
        <taxon>Bacteria</taxon>
        <taxon>Bacillati</taxon>
        <taxon>Bacillota</taxon>
        <taxon>Bacilli</taxon>
        <taxon>Bacillales</taxon>
        <taxon>Paenibacillaceae</taxon>
        <taxon>Paenibacillus</taxon>
    </lineage>
</organism>
<dbReference type="GO" id="GO:0005524">
    <property type="term" value="F:ATP binding"/>
    <property type="evidence" value="ECO:0007669"/>
    <property type="project" value="UniProtKB-KW"/>
</dbReference>
<dbReference type="KEGG" id="pyg:AWM70_19225"/>
<dbReference type="CDD" id="cd16914">
    <property type="entry name" value="EcfT"/>
    <property type="match status" value="1"/>
</dbReference>
<feature type="region of interest" description="Disordered" evidence="12">
    <location>
        <begin position="277"/>
        <end position="317"/>
    </location>
</feature>
<feature type="transmembrane region" description="Helical" evidence="13">
    <location>
        <begin position="415"/>
        <end position="436"/>
    </location>
</feature>
<name>A0A1B1N4T9_9BACL</name>
<evidence type="ECO:0000313" key="16">
    <source>
        <dbReference type="Proteomes" id="UP000092573"/>
    </source>
</evidence>
<evidence type="ECO:0000256" key="1">
    <source>
        <dbReference type="ARBA" id="ARBA00004141"/>
    </source>
</evidence>
<evidence type="ECO:0000256" key="3">
    <source>
        <dbReference type="ARBA" id="ARBA00005417"/>
    </source>
</evidence>
<dbReference type="AlphaFoldDB" id="A0A1B1N4T9"/>
<feature type="compositionally biased region" description="Polar residues" evidence="12">
    <location>
        <begin position="283"/>
        <end position="292"/>
    </location>
</feature>
<dbReference type="SMART" id="SM00382">
    <property type="entry name" value="AAA"/>
    <property type="match status" value="1"/>
</dbReference>
<keyword evidence="4" id="KW-0813">Transport</keyword>
<evidence type="ECO:0000259" key="14">
    <source>
        <dbReference type="PROSITE" id="PS50893"/>
    </source>
</evidence>
<dbReference type="SUPFAM" id="SSF52540">
    <property type="entry name" value="P-loop containing nucleoside triphosphate hydrolases"/>
    <property type="match status" value="1"/>
</dbReference>
<evidence type="ECO:0000256" key="7">
    <source>
        <dbReference type="ARBA" id="ARBA00022741"/>
    </source>
</evidence>